<protein>
    <submittedName>
        <fullName evidence="1">Unannotated protein</fullName>
    </submittedName>
</protein>
<sequence>MNRTSRTLICFVIAAVACATLSSCAESDVNNFSRAGNGTSADSTQIGLRNVLIVSNGSKAALAGAVVNKTDQIDTVTSVSLVDATGKVSNLTNSTLVVGPRGAQYFGAPNPAGNQRPAIAVAFKGQPGGLVKLLFTFTKSGDVAIEVPVVPALGEYTATLAGAK</sequence>
<dbReference type="PROSITE" id="PS51257">
    <property type="entry name" value="PROKAR_LIPOPROTEIN"/>
    <property type="match status" value="1"/>
</dbReference>
<gene>
    <name evidence="1" type="ORF">UFOPK3401_00352</name>
</gene>
<evidence type="ECO:0000313" key="1">
    <source>
        <dbReference type="EMBL" id="CAB4862999.1"/>
    </source>
</evidence>
<name>A0A6J7D3K3_9ZZZZ</name>
<dbReference type="AlphaFoldDB" id="A0A6J7D3K3"/>
<accession>A0A6J7D3K3</accession>
<reference evidence="1" key="1">
    <citation type="submission" date="2020-05" db="EMBL/GenBank/DDBJ databases">
        <authorList>
            <person name="Chiriac C."/>
            <person name="Salcher M."/>
            <person name="Ghai R."/>
            <person name="Kavagutti S V."/>
        </authorList>
    </citation>
    <scope>NUCLEOTIDE SEQUENCE</scope>
</reference>
<proteinExistence type="predicted"/>
<organism evidence="1">
    <name type="scientific">freshwater metagenome</name>
    <dbReference type="NCBI Taxonomy" id="449393"/>
    <lineage>
        <taxon>unclassified sequences</taxon>
        <taxon>metagenomes</taxon>
        <taxon>ecological metagenomes</taxon>
    </lineage>
</organism>
<dbReference type="EMBL" id="CAFBLM010000009">
    <property type="protein sequence ID" value="CAB4862999.1"/>
    <property type="molecule type" value="Genomic_DNA"/>
</dbReference>